<dbReference type="AlphaFoldDB" id="A0ABD0LZW2"/>
<dbReference type="Proteomes" id="UP001519460">
    <property type="component" value="Unassembled WGS sequence"/>
</dbReference>
<protein>
    <submittedName>
        <fullName evidence="1">Uncharacterized protein</fullName>
    </submittedName>
</protein>
<accession>A0ABD0LZW2</accession>
<comment type="caution">
    <text evidence="1">The sequence shown here is derived from an EMBL/GenBank/DDBJ whole genome shotgun (WGS) entry which is preliminary data.</text>
</comment>
<keyword evidence="2" id="KW-1185">Reference proteome</keyword>
<evidence type="ECO:0000313" key="2">
    <source>
        <dbReference type="Proteomes" id="UP001519460"/>
    </source>
</evidence>
<sequence>MITTPQWYVVKKTHNPQQTNQLAFTHESPLLLDMHVPYVARATLSRQAGGDLSPVSTIDRAVHTHRMWAGRYVLDSSSDQLPSLVSLLPHVQ</sequence>
<name>A0ABD0LZW2_9CAEN</name>
<organism evidence="1 2">
    <name type="scientific">Batillaria attramentaria</name>
    <dbReference type="NCBI Taxonomy" id="370345"/>
    <lineage>
        <taxon>Eukaryota</taxon>
        <taxon>Metazoa</taxon>
        <taxon>Spiralia</taxon>
        <taxon>Lophotrochozoa</taxon>
        <taxon>Mollusca</taxon>
        <taxon>Gastropoda</taxon>
        <taxon>Caenogastropoda</taxon>
        <taxon>Sorbeoconcha</taxon>
        <taxon>Cerithioidea</taxon>
        <taxon>Batillariidae</taxon>
        <taxon>Batillaria</taxon>
    </lineage>
</organism>
<dbReference type="EMBL" id="JACVVK020000013">
    <property type="protein sequence ID" value="KAK7504786.1"/>
    <property type="molecule type" value="Genomic_DNA"/>
</dbReference>
<reference evidence="1 2" key="1">
    <citation type="journal article" date="2023" name="Sci. Data">
        <title>Genome assembly of the Korean intertidal mud-creeper Batillaria attramentaria.</title>
        <authorList>
            <person name="Patra A.K."/>
            <person name="Ho P.T."/>
            <person name="Jun S."/>
            <person name="Lee S.J."/>
            <person name="Kim Y."/>
            <person name="Won Y.J."/>
        </authorList>
    </citation>
    <scope>NUCLEOTIDE SEQUENCE [LARGE SCALE GENOMIC DNA]</scope>
    <source>
        <strain evidence="1">Wonlab-2016</strain>
    </source>
</reference>
<gene>
    <name evidence="1" type="ORF">BaRGS_00003814</name>
</gene>
<proteinExistence type="predicted"/>
<evidence type="ECO:0000313" key="1">
    <source>
        <dbReference type="EMBL" id="KAK7504786.1"/>
    </source>
</evidence>